<protein>
    <recommendedName>
        <fullName evidence="6">Peptidyl-prolyl cis-trans isomerase</fullName>
        <ecNumber evidence="6">5.2.1.8</ecNumber>
    </recommendedName>
</protein>
<name>A0A1I3VNZ9_9GAMM</name>
<dbReference type="Gene3D" id="1.10.287.460">
    <property type="entry name" value="Peptidyl-prolyl cis-trans isomerase, FKBP-type, N-terminal domain"/>
    <property type="match status" value="1"/>
</dbReference>
<organism evidence="9 10">
    <name type="scientific">Methylophaga sulfidovorans</name>
    <dbReference type="NCBI Taxonomy" id="45496"/>
    <lineage>
        <taxon>Bacteria</taxon>
        <taxon>Pseudomonadati</taxon>
        <taxon>Pseudomonadota</taxon>
        <taxon>Gammaproteobacteria</taxon>
        <taxon>Thiotrichales</taxon>
        <taxon>Piscirickettsiaceae</taxon>
        <taxon>Methylophaga</taxon>
    </lineage>
</organism>
<dbReference type="EC" id="5.2.1.8" evidence="6"/>
<dbReference type="PROSITE" id="PS50059">
    <property type="entry name" value="FKBP_PPIASE"/>
    <property type="match status" value="1"/>
</dbReference>
<evidence type="ECO:0000313" key="10">
    <source>
        <dbReference type="Proteomes" id="UP000198924"/>
    </source>
</evidence>
<evidence type="ECO:0000313" key="9">
    <source>
        <dbReference type="EMBL" id="SFJ96026.1"/>
    </source>
</evidence>
<dbReference type="GO" id="GO:0003755">
    <property type="term" value="F:peptidyl-prolyl cis-trans isomerase activity"/>
    <property type="evidence" value="ECO:0007669"/>
    <property type="project" value="UniProtKB-UniRule"/>
</dbReference>
<dbReference type="GO" id="GO:0006457">
    <property type="term" value="P:protein folding"/>
    <property type="evidence" value="ECO:0007669"/>
    <property type="project" value="InterPro"/>
</dbReference>
<proteinExistence type="inferred from homology"/>
<feature type="chain" id="PRO_5011555484" description="Peptidyl-prolyl cis-trans isomerase" evidence="7">
    <location>
        <begin position="21"/>
        <end position="227"/>
    </location>
</feature>
<evidence type="ECO:0000256" key="3">
    <source>
        <dbReference type="ARBA" id="ARBA00023110"/>
    </source>
</evidence>
<dbReference type="InterPro" id="IPR000774">
    <property type="entry name" value="PPIase_FKBP_N"/>
</dbReference>
<dbReference type="InterPro" id="IPR001179">
    <property type="entry name" value="PPIase_FKBP_dom"/>
</dbReference>
<keyword evidence="10" id="KW-1185">Reference proteome</keyword>
<evidence type="ECO:0000259" key="8">
    <source>
        <dbReference type="PROSITE" id="PS50059"/>
    </source>
</evidence>
<evidence type="ECO:0000256" key="7">
    <source>
        <dbReference type="SAM" id="SignalP"/>
    </source>
</evidence>
<dbReference type="FunFam" id="3.10.50.40:FF:000004">
    <property type="entry name" value="Peptidyl-prolyl cis-trans isomerase"/>
    <property type="match status" value="1"/>
</dbReference>
<dbReference type="Pfam" id="PF01346">
    <property type="entry name" value="FKBP_N"/>
    <property type="match status" value="1"/>
</dbReference>
<dbReference type="PANTHER" id="PTHR43811:SF57">
    <property type="entry name" value="FKBP-TYPE PEPTIDYL-PROLYL CIS-TRANS ISOMERASE FKPA-RELATED"/>
    <property type="match status" value="1"/>
</dbReference>
<dbReference type="PANTHER" id="PTHR43811">
    <property type="entry name" value="FKBP-TYPE PEPTIDYL-PROLYL CIS-TRANS ISOMERASE FKPA"/>
    <property type="match status" value="1"/>
</dbReference>
<keyword evidence="4 5" id="KW-0413">Isomerase</keyword>
<reference evidence="10" key="1">
    <citation type="submission" date="2016-10" db="EMBL/GenBank/DDBJ databases">
        <authorList>
            <person name="Varghese N."/>
            <person name="Submissions S."/>
        </authorList>
    </citation>
    <scope>NUCLEOTIDE SEQUENCE [LARGE SCALE GENOMIC DNA]</scope>
    <source>
        <strain evidence="10">DSM 11578</strain>
    </source>
</reference>
<sequence length="227" mass="24674">MKLKTLAILPLLLFGANVMAADNATTLDTDKEKISYIFGIQVGQNMMQEGVDLDIDAFKAGVADMLAGKKPQLNQETAEKVVQAYQAQKAQELAKVMNEKQAEAKAFMEKNAKKKGVVTTDSGLQYEILKEGDGATPTENDKVIANYKGTLIDGTVFDSSYDRGEPATFPVNGVIQGWQEALKMMKEGSKWRIVVPANLAYGPRGAGNLIGPNETLIFEIELIAITK</sequence>
<dbReference type="AlphaFoldDB" id="A0A1I3VNZ9"/>
<comment type="similarity">
    <text evidence="2 6">Belongs to the FKBP-type PPIase family.</text>
</comment>
<feature type="domain" description="PPIase FKBP-type" evidence="8">
    <location>
        <begin position="140"/>
        <end position="226"/>
    </location>
</feature>
<keyword evidence="7" id="KW-0732">Signal</keyword>
<dbReference type="SUPFAM" id="SSF54534">
    <property type="entry name" value="FKBP-like"/>
    <property type="match status" value="1"/>
</dbReference>
<dbReference type="STRING" id="45496.SAMN04488079_10398"/>
<dbReference type="Pfam" id="PF00254">
    <property type="entry name" value="FKBP_C"/>
    <property type="match status" value="1"/>
</dbReference>
<evidence type="ECO:0000256" key="6">
    <source>
        <dbReference type="RuleBase" id="RU003915"/>
    </source>
</evidence>
<comment type="catalytic activity">
    <reaction evidence="1 5 6">
        <text>[protein]-peptidylproline (omega=180) = [protein]-peptidylproline (omega=0)</text>
        <dbReference type="Rhea" id="RHEA:16237"/>
        <dbReference type="Rhea" id="RHEA-COMP:10747"/>
        <dbReference type="Rhea" id="RHEA-COMP:10748"/>
        <dbReference type="ChEBI" id="CHEBI:83833"/>
        <dbReference type="ChEBI" id="CHEBI:83834"/>
        <dbReference type="EC" id="5.2.1.8"/>
    </reaction>
</comment>
<dbReference type="InterPro" id="IPR036944">
    <property type="entry name" value="PPIase_FKBP_N_sf"/>
</dbReference>
<dbReference type="Proteomes" id="UP000198924">
    <property type="component" value="Unassembled WGS sequence"/>
</dbReference>
<dbReference type="InterPro" id="IPR046357">
    <property type="entry name" value="PPIase_dom_sf"/>
</dbReference>
<evidence type="ECO:0000256" key="5">
    <source>
        <dbReference type="PROSITE-ProRule" id="PRU00277"/>
    </source>
</evidence>
<evidence type="ECO:0000256" key="1">
    <source>
        <dbReference type="ARBA" id="ARBA00000971"/>
    </source>
</evidence>
<dbReference type="EMBL" id="FOSH01000003">
    <property type="protein sequence ID" value="SFJ96026.1"/>
    <property type="molecule type" value="Genomic_DNA"/>
</dbReference>
<accession>A0A1I3VNZ9</accession>
<feature type="signal peptide" evidence="7">
    <location>
        <begin position="1"/>
        <end position="20"/>
    </location>
</feature>
<dbReference type="OrthoDB" id="9814548at2"/>
<dbReference type="RefSeq" id="WP_091711732.1">
    <property type="nucleotide sequence ID" value="NZ_FOSH01000003.1"/>
</dbReference>
<gene>
    <name evidence="9" type="ORF">SAMN04488079_10398</name>
</gene>
<evidence type="ECO:0000256" key="4">
    <source>
        <dbReference type="ARBA" id="ARBA00023235"/>
    </source>
</evidence>
<dbReference type="Gene3D" id="3.10.50.40">
    <property type="match status" value="1"/>
</dbReference>
<dbReference type="NCBIfam" id="NF008602">
    <property type="entry name" value="PRK11570.1"/>
    <property type="match status" value="1"/>
</dbReference>
<keyword evidence="3 5" id="KW-0697">Rotamase</keyword>
<evidence type="ECO:0000256" key="2">
    <source>
        <dbReference type="ARBA" id="ARBA00006577"/>
    </source>
</evidence>